<dbReference type="AlphaFoldDB" id="A0AAW2ZLW4"/>
<organism evidence="1 2">
    <name type="scientific">Acrasis kona</name>
    <dbReference type="NCBI Taxonomy" id="1008807"/>
    <lineage>
        <taxon>Eukaryota</taxon>
        <taxon>Discoba</taxon>
        <taxon>Heterolobosea</taxon>
        <taxon>Tetramitia</taxon>
        <taxon>Eutetramitia</taxon>
        <taxon>Acrasidae</taxon>
        <taxon>Acrasis</taxon>
    </lineage>
</organism>
<evidence type="ECO:0000313" key="2">
    <source>
        <dbReference type="Proteomes" id="UP001431209"/>
    </source>
</evidence>
<gene>
    <name evidence="1" type="ORF">AKO1_009534</name>
</gene>
<sequence length="506" mass="59469">MLLEKVLQCCRGKAGLGQLRAYSTIRSFYVKEKTVRELDREALSENKGGLRVRYIDPDDQDMNEPNTERQELREEERELLRLKKKAKKLSEKMRYARINPHNKRLEYTHEDNPSSLNFTNLMKHYNLMESRATSNNWSGGYQARRFAKKLESTQVSVRTSLNPSPELSSVYQAADIMGTLHDNNKKYTLNEALKCYDDTVERKGVMHADQSVRYTYMMTALADVVLSNRRIIDELSAYFNQLVEDGQEVDGQEIVKLLNSKLEQLQLSSELFGNNFDVEQDSTKEEVDRGVENEARNKEEVDKKVLDLYNEILWNDVEHKKRLEQFFLEHFASTKYDEIFKDPTDNEDHLYTPKALPHKLVPAKYLKSDTSVESIKERSIFQSTSDNPLRDIRAWNTTFENMIAKAVRLIHRHHVYIYNLETCKKLLYICHSTRNTADQDPESLFEQMLTVSLYCEKDDRIKNKPYHINEFKRIQEAELDGVEYEFSTDKSRRYKASKSYFRKSSQ</sequence>
<name>A0AAW2ZLW4_9EUKA</name>
<keyword evidence="2" id="KW-1185">Reference proteome</keyword>
<evidence type="ECO:0000313" key="1">
    <source>
        <dbReference type="EMBL" id="KAL0490495.1"/>
    </source>
</evidence>
<dbReference type="EMBL" id="JAOPGA020001688">
    <property type="protein sequence ID" value="KAL0490495.1"/>
    <property type="molecule type" value="Genomic_DNA"/>
</dbReference>
<proteinExistence type="predicted"/>
<dbReference type="Proteomes" id="UP001431209">
    <property type="component" value="Unassembled WGS sequence"/>
</dbReference>
<comment type="caution">
    <text evidence="1">The sequence shown here is derived from an EMBL/GenBank/DDBJ whole genome shotgun (WGS) entry which is preliminary data.</text>
</comment>
<protein>
    <submittedName>
        <fullName evidence="1">Uncharacterized protein</fullName>
    </submittedName>
</protein>
<accession>A0AAW2ZLW4</accession>
<reference evidence="1 2" key="1">
    <citation type="submission" date="2024-03" db="EMBL/GenBank/DDBJ databases">
        <title>The Acrasis kona genome and developmental transcriptomes reveal deep origins of eukaryotic multicellular pathways.</title>
        <authorList>
            <person name="Sheikh S."/>
            <person name="Fu C.-J."/>
            <person name="Brown M.W."/>
            <person name="Baldauf S.L."/>
        </authorList>
    </citation>
    <scope>NUCLEOTIDE SEQUENCE [LARGE SCALE GENOMIC DNA]</scope>
    <source>
        <strain evidence="1 2">ATCC MYA-3509</strain>
    </source>
</reference>